<dbReference type="PANTHER" id="PTHR43857">
    <property type="entry name" value="BLR7761 PROTEIN"/>
    <property type="match status" value="1"/>
</dbReference>
<dbReference type="Gene3D" id="3.30.1330.40">
    <property type="entry name" value="RutC-like"/>
    <property type="match status" value="1"/>
</dbReference>
<dbReference type="InterPro" id="IPR035959">
    <property type="entry name" value="RutC-like_sf"/>
</dbReference>
<name>A0ABT1HBE6_9NOCA</name>
<reference evidence="1 2" key="1">
    <citation type="submission" date="2022-06" db="EMBL/GenBank/DDBJ databases">
        <title>Genomic Encyclopedia of Archaeal and Bacterial Type Strains, Phase II (KMG-II): from individual species to whole genera.</title>
        <authorList>
            <person name="Goeker M."/>
        </authorList>
    </citation>
    <scope>NUCLEOTIDE SEQUENCE [LARGE SCALE GENOMIC DNA]</scope>
    <source>
        <strain evidence="1 2">DSM 44693</strain>
    </source>
</reference>
<accession>A0ABT1HBE6</accession>
<gene>
    <name evidence="1" type="ORF">LX13_001401</name>
</gene>
<dbReference type="Pfam" id="PF01042">
    <property type="entry name" value="Ribonuc_L-PSP"/>
    <property type="match status" value="1"/>
</dbReference>
<keyword evidence="2" id="KW-1185">Reference proteome</keyword>
<sequence length="149" mass="15982">MRQVLVEAPTIEEPPMAVSLINPDGHVQVPLYHHVAVATGSKQIHLAGQVAWDGDGNLVAPGDLAGQVTQVYRNVARSLAAAGATFHDVVRFTWYAVDWEKSKMEAFTAGVEQAGREFDLPTPPLALIGVTILYEPGILIEAEVTAVVD</sequence>
<comment type="caution">
    <text evidence="1">The sequence shown here is derived from an EMBL/GenBank/DDBJ whole genome shotgun (WGS) entry which is preliminary data.</text>
</comment>
<evidence type="ECO:0000313" key="2">
    <source>
        <dbReference type="Proteomes" id="UP001206895"/>
    </source>
</evidence>
<proteinExistence type="predicted"/>
<dbReference type="EMBL" id="JAMTCJ010000002">
    <property type="protein sequence ID" value="MCP2175582.1"/>
    <property type="molecule type" value="Genomic_DNA"/>
</dbReference>
<evidence type="ECO:0000313" key="1">
    <source>
        <dbReference type="EMBL" id="MCP2175582.1"/>
    </source>
</evidence>
<dbReference type="PANTHER" id="PTHR43857:SF1">
    <property type="entry name" value="YJGH FAMILY PROTEIN"/>
    <property type="match status" value="1"/>
</dbReference>
<protein>
    <submittedName>
        <fullName evidence="1">Enamine deaminase RidA, house cleaning of reactive enamine intermediates, YjgF/YER057c/UK114 family</fullName>
    </submittedName>
</protein>
<organism evidence="1 2">
    <name type="scientific">Williamsia maris</name>
    <dbReference type="NCBI Taxonomy" id="72806"/>
    <lineage>
        <taxon>Bacteria</taxon>
        <taxon>Bacillati</taxon>
        <taxon>Actinomycetota</taxon>
        <taxon>Actinomycetes</taxon>
        <taxon>Mycobacteriales</taxon>
        <taxon>Nocardiaceae</taxon>
        <taxon>Williamsia</taxon>
    </lineage>
</organism>
<dbReference type="Proteomes" id="UP001206895">
    <property type="component" value="Unassembled WGS sequence"/>
</dbReference>
<dbReference type="SUPFAM" id="SSF55298">
    <property type="entry name" value="YjgF-like"/>
    <property type="match status" value="1"/>
</dbReference>
<dbReference type="CDD" id="cd00448">
    <property type="entry name" value="YjgF_YER057c_UK114_family"/>
    <property type="match status" value="1"/>
</dbReference>
<dbReference type="InterPro" id="IPR006175">
    <property type="entry name" value="YjgF/YER057c/UK114"/>
</dbReference>